<comment type="subcellular location">
    <subcellularLocation>
        <location evidence="1">Membrane</location>
    </subcellularLocation>
</comment>
<dbReference type="Pfam" id="PF07244">
    <property type="entry name" value="POTRA"/>
    <property type="match status" value="1"/>
</dbReference>
<feature type="signal peptide" evidence="3">
    <location>
        <begin position="1"/>
        <end position="19"/>
    </location>
</feature>
<dbReference type="Gene3D" id="3.10.20.310">
    <property type="entry name" value="membrane protein fhac"/>
    <property type="match status" value="1"/>
</dbReference>
<accession>A0ABV8PZM8</accession>
<evidence type="ECO:0000313" key="5">
    <source>
        <dbReference type="EMBL" id="MFC4232285.1"/>
    </source>
</evidence>
<keyword evidence="3" id="KW-0732">Signal</keyword>
<proteinExistence type="predicted"/>
<gene>
    <name evidence="5" type="ORF">ACFOW1_10310</name>
</gene>
<organism evidence="5 6">
    <name type="scientific">Parasediminibacterium paludis</name>
    <dbReference type="NCBI Taxonomy" id="908966"/>
    <lineage>
        <taxon>Bacteria</taxon>
        <taxon>Pseudomonadati</taxon>
        <taxon>Bacteroidota</taxon>
        <taxon>Chitinophagia</taxon>
        <taxon>Chitinophagales</taxon>
        <taxon>Chitinophagaceae</taxon>
        <taxon>Parasediminibacterium</taxon>
    </lineage>
</organism>
<dbReference type="EMBL" id="JBHSDC010000019">
    <property type="protein sequence ID" value="MFC4232285.1"/>
    <property type="molecule type" value="Genomic_DNA"/>
</dbReference>
<evidence type="ECO:0000256" key="2">
    <source>
        <dbReference type="ARBA" id="ARBA00023136"/>
    </source>
</evidence>
<evidence type="ECO:0000256" key="3">
    <source>
        <dbReference type="SAM" id="SignalP"/>
    </source>
</evidence>
<name>A0ABV8PZM8_9BACT</name>
<dbReference type="RefSeq" id="WP_379014077.1">
    <property type="nucleotide sequence ID" value="NZ_JBHSDC010000019.1"/>
</dbReference>
<keyword evidence="6" id="KW-1185">Reference proteome</keyword>
<feature type="chain" id="PRO_5045849136" evidence="3">
    <location>
        <begin position="20"/>
        <end position="473"/>
    </location>
</feature>
<evidence type="ECO:0000259" key="4">
    <source>
        <dbReference type="PROSITE" id="PS51779"/>
    </source>
</evidence>
<comment type="caution">
    <text evidence="5">The sequence shown here is derived from an EMBL/GenBank/DDBJ whole genome shotgun (WGS) entry which is preliminary data.</text>
</comment>
<evidence type="ECO:0000313" key="6">
    <source>
        <dbReference type="Proteomes" id="UP001595906"/>
    </source>
</evidence>
<evidence type="ECO:0000256" key="1">
    <source>
        <dbReference type="ARBA" id="ARBA00004370"/>
    </source>
</evidence>
<dbReference type="Proteomes" id="UP001595906">
    <property type="component" value="Unassembled WGS sequence"/>
</dbReference>
<protein>
    <submittedName>
        <fullName evidence="5">POTRA domain-containing protein</fullName>
    </submittedName>
</protein>
<feature type="domain" description="POTRA" evidence="4">
    <location>
        <begin position="41"/>
        <end position="117"/>
    </location>
</feature>
<reference evidence="6" key="1">
    <citation type="journal article" date="2019" name="Int. J. Syst. Evol. Microbiol.">
        <title>The Global Catalogue of Microorganisms (GCM) 10K type strain sequencing project: providing services to taxonomists for standard genome sequencing and annotation.</title>
        <authorList>
            <consortium name="The Broad Institute Genomics Platform"/>
            <consortium name="The Broad Institute Genome Sequencing Center for Infectious Disease"/>
            <person name="Wu L."/>
            <person name="Ma J."/>
        </authorList>
    </citation>
    <scope>NUCLEOTIDE SEQUENCE [LARGE SCALE GENOMIC DNA]</scope>
    <source>
        <strain evidence="6">CECT 8010</strain>
    </source>
</reference>
<sequence>MRCSFLLLLIIVFGGSLQAQQDSLTIHKLADTTIITSNQYVTVSNIVIKGNKRTKAYIILREMVLHQGDTILLKDLNKKLEQSRNQVYNTALFVDATISAGQQIGNSITVEVDVKERWYFFPLLYFRLVDRNFNQWLVDQKASLDRVNYGIKFTQGNLTGQNDELAIWLITGYSQQISLRYSLPFFDKKRQQGFSVGFGHSEQKEFNYNTSLNKQLFYKAEDYTRTVTRADLSYTYRPDQYWRHSLQAVFMYEGISDSALIVNPNYFPENRKEVQYLTLNYGVSYAKTDYNAYPTSGIIAGAYVSKRGFDETTSLWQIGGRVLYAFPLSSRSFVHLEGAATVKFTKDKEFYFNQRLFGYGDLQMRGLEYYVIDGTAGLLGKATIHKQVFKYVFKNPFKSKTHDLIPFRFFLKAFGDMGYAYNKYPDNSLLNNKLIYSGGVGLDIVSIYDFVFKIELSFNQLGSEGLYLHGGRD</sequence>
<dbReference type="PROSITE" id="PS51779">
    <property type="entry name" value="POTRA"/>
    <property type="match status" value="1"/>
</dbReference>
<dbReference type="Gene3D" id="2.40.160.50">
    <property type="entry name" value="membrane protein fhac: a member of the omp85/tpsb transporter family"/>
    <property type="match status" value="1"/>
</dbReference>
<dbReference type="InterPro" id="IPR010827">
    <property type="entry name" value="BamA/TamA_POTRA"/>
</dbReference>
<keyword evidence="2" id="KW-0472">Membrane</keyword>
<dbReference type="InterPro" id="IPR034746">
    <property type="entry name" value="POTRA"/>
</dbReference>